<organism evidence="2 3">
    <name type="scientific">Strigomonas culicis</name>
    <dbReference type="NCBI Taxonomy" id="28005"/>
    <lineage>
        <taxon>Eukaryota</taxon>
        <taxon>Discoba</taxon>
        <taxon>Euglenozoa</taxon>
        <taxon>Kinetoplastea</taxon>
        <taxon>Metakinetoplastina</taxon>
        <taxon>Trypanosomatida</taxon>
        <taxon>Trypanosomatidae</taxon>
        <taxon>Strigomonadinae</taxon>
        <taxon>Strigomonas</taxon>
    </lineage>
</organism>
<keyword evidence="1" id="KW-0175">Coiled coil</keyword>
<comment type="caution">
    <text evidence="2">The sequence shown here is derived from an EMBL/GenBank/DDBJ whole genome shotgun (WGS) entry which is preliminary data.</text>
</comment>
<feature type="coiled-coil region" evidence="1">
    <location>
        <begin position="87"/>
        <end position="114"/>
    </location>
</feature>
<keyword evidence="3" id="KW-1185">Reference proteome</keyword>
<dbReference type="AlphaFoldDB" id="S9ULD6"/>
<sequence>MATTSTIKKRAIITEEASADDMRDLQLENRILRSERAFLQREVRAGPVISARVTTARHNAVAEDADLLRAYLLALELEDPAAQAVVREQMRSKYEQSLQRRRTLEQLLAEVETDVRHVMTSLTLAEGRQHLESGLLHHSGES</sequence>
<accession>S9ULD6</accession>
<reference evidence="2 3" key="1">
    <citation type="journal article" date="2013" name="PLoS ONE">
        <title>Predicting the Proteins of Angomonas deanei, Strigomonas culicis and Their Respective Endosymbionts Reveals New Aspects of the Trypanosomatidae Family.</title>
        <authorList>
            <person name="Motta M.C."/>
            <person name="Martins A.C."/>
            <person name="de Souza S.S."/>
            <person name="Catta-Preta C.M."/>
            <person name="Silva R."/>
            <person name="Klein C.C."/>
            <person name="de Almeida L.G."/>
            <person name="de Lima Cunha O."/>
            <person name="Ciapina L.P."/>
            <person name="Brocchi M."/>
            <person name="Colabardini A.C."/>
            <person name="de Araujo Lima B."/>
            <person name="Machado C.R."/>
            <person name="de Almeida Soares C.M."/>
            <person name="Probst C.M."/>
            <person name="de Menezes C.B."/>
            <person name="Thompson C.E."/>
            <person name="Bartholomeu D.C."/>
            <person name="Gradia D.F."/>
            <person name="Pavoni D.P."/>
            <person name="Grisard E.C."/>
            <person name="Fantinatti-Garboggini F."/>
            <person name="Marchini F.K."/>
            <person name="Rodrigues-Luiz G.F."/>
            <person name="Wagner G."/>
            <person name="Goldman G.H."/>
            <person name="Fietto J.L."/>
            <person name="Elias M.C."/>
            <person name="Goldman M.H."/>
            <person name="Sagot M.F."/>
            <person name="Pereira M."/>
            <person name="Stoco P.H."/>
            <person name="de Mendonca-Neto R.P."/>
            <person name="Teixeira S.M."/>
            <person name="Maciel T.E."/>
            <person name="de Oliveira Mendes T.A."/>
            <person name="Urmenyi T.P."/>
            <person name="de Souza W."/>
            <person name="Schenkman S."/>
            <person name="de Vasconcelos A.T."/>
        </authorList>
    </citation>
    <scope>NUCLEOTIDE SEQUENCE [LARGE SCALE GENOMIC DNA]</scope>
</reference>
<evidence type="ECO:0000313" key="3">
    <source>
        <dbReference type="Proteomes" id="UP000015354"/>
    </source>
</evidence>
<protein>
    <submittedName>
        <fullName evidence="2">Uncharacterized protein</fullName>
    </submittedName>
</protein>
<name>S9ULD6_9TRYP</name>
<evidence type="ECO:0000313" key="2">
    <source>
        <dbReference type="EMBL" id="EPY29559.1"/>
    </source>
</evidence>
<dbReference type="Proteomes" id="UP000015354">
    <property type="component" value="Unassembled WGS sequence"/>
</dbReference>
<dbReference type="EMBL" id="ATMH01004462">
    <property type="protein sequence ID" value="EPY29559.1"/>
    <property type="molecule type" value="Genomic_DNA"/>
</dbReference>
<gene>
    <name evidence="2" type="ORF">STCU_04462</name>
</gene>
<proteinExistence type="predicted"/>
<evidence type="ECO:0000256" key="1">
    <source>
        <dbReference type="SAM" id="Coils"/>
    </source>
</evidence>